<dbReference type="PANTHER" id="PTHR22731:SF3">
    <property type="entry name" value="RIBONUCLEASES P_MRP PROTEIN SUBUNIT POP1"/>
    <property type="match status" value="1"/>
</dbReference>
<evidence type="ECO:0000259" key="1">
    <source>
        <dbReference type="Pfam" id="PF06978"/>
    </source>
</evidence>
<reference evidence="2 3" key="1">
    <citation type="submission" date="2019-09" db="EMBL/GenBank/DDBJ databases">
        <title>Draft genome of the ectomycorrhizal ascomycete Sphaerosporella brunnea.</title>
        <authorList>
            <consortium name="DOE Joint Genome Institute"/>
            <person name="Benucci G.M."/>
            <person name="Marozzi G."/>
            <person name="Antonielli L."/>
            <person name="Sanchez S."/>
            <person name="Marco P."/>
            <person name="Wang X."/>
            <person name="Falini L.B."/>
            <person name="Barry K."/>
            <person name="Haridas S."/>
            <person name="Lipzen A."/>
            <person name="Labutti K."/>
            <person name="Grigoriev I.V."/>
            <person name="Murat C."/>
            <person name="Martin F."/>
            <person name="Albertini E."/>
            <person name="Donnini D."/>
            <person name="Bonito G."/>
        </authorList>
    </citation>
    <scope>NUCLEOTIDE SEQUENCE [LARGE SCALE GENOMIC DNA]</scope>
    <source>
        <strain evidence="2 3">Sb_GMNB300</strain>
    </source>
</reference>
<dbReference type="Proteomes" id="UP000326924">
    <property type="component" value="Unassembled WGS sequence"/>
</dbReference>
<dbReference type="InParanoid" id="A0A5J5EZC0"/>
<evidence type="ECO:0000313" key="3">
    <source>
        <dbReference type="Proteomes" id="UP000326924"/>
    </source>
</evidence>
<proteinExistence type="predicted"/>
<protein>
    <recommendedName>
        <fullName evidence="1">Pop1 N-terminal domain-containing protein</fullName>
    </recommendedName>
</protein>
<dbReference type="InterPro" id="IPR009723">
    <property type="entry name" value="Pop1_N"/>
</dbReference>
<evidence type="ECO:0000313" key="2">
    <source>
        <dbReference type="EMBL" id="KAA8908682.1"/>
    </source>
</evidence>
<dbReference type="OrthoDB" id="442863at2759"/>
<feature type="domain" description="Pop1 N-terminal" evidence="1">
    <location>
        <begin position="1"/>
        <end position="45"/>
    </location>
</feature>
<keyword evidence="3" id="KW-1185">Reference proteome</keyword>
<dbReference type="AlphaFoldDB" id="A0A5J5EZC0"/>
<sequence length="190" mass="21038">MDVRWRLAVPESSNEKCFRSTQRAVEKRGAIAWDISYWSHILVSGDVELVQKVLEEVCKDAAADKKADCTRDSDLAPGGGRGGEGAQSGFYTVWEELLAAMRAPNIAAGEQRVFIDDLRFELGSIQIAEKAWTGLRGLTNPDALPPDVVLSFEITGPRLHFPPRLDNVPAQQEEALYTIQSTWPVHLTAF</sequence>
<dbReference type="PANTHER" id="PTHR22731">
    <property type="entry name" value="RIBONUCLEASES P/MRP PROTEIN SUBUNIT POP1"/>
    <property type="match status" value="1"/>
</dbReference>
<dbReference type="GO" id="GO:0001682">
    <property type="term" value="P:tRNA 5'-leader removal"/>
    <property type="evidence" value="ECO:0007669"/>
    <property type="project" value="InterPro"/>
</dbReference>
<dbReference type="Pfam" id="PF06978">
    <property type="entry name" value="POP1_N"/>
    <property type="match status" value="1"/>
</dbReference>
<comment type="caution">
    <text evidence="2">The sequence shown here is derived from an EMBL/GenBank/DDBJ whole genome shotgun (WGS) entry which is preliminary data.</text>
</comment>
<gene>
    <name evidence="2" type="ORF">FN846DRAFT_906100</name>
</gene>
<dbReference type="GO" id="GO:0000172">
    <property type="term" value="C:ribonuclease MRP complex"/>
    <property type="evidence" value="ECO:0007669"/>
    <property type="project" value="InterPro"/>
</dbReference>
<name>A0A5J5EZC0_9PEZI</name>
<organism evidence="2 3">
    <name type="scientific">Sphaerosporella brunnea</name>
    <dbReference type="NCBI Taxonomy" id="1250544"/>
    <lineage>
        <taxon>Eukaryota</taxon>
        <taxon>Fungi</taxon>
        <taxon>Dikarya</taxon>
        <taxon>Ascomycota</taxon>
        <taxon>Pezizomycotina</taxon>
        <taxon>Pezizomycetes</taxon>
        <taxon>Pezizales</taxon>
        <taxon>Pyronemataceae</taxon>
        <taxon>Sphaerosporella</taxon>
    </lineage>
</organism>
<dbReference type="EMBL" id="VXIS01000066">
    <property type="protein sequence ID" value="KAA8908682.1"/>
    <property type="molecule type" value="Genomic_DNA"/>
</dbReference>
<accession>A0A5J5EZC0</accession>
<dbReference type="InterPro" id="IPR039182">
    <property type="entry name" value="Pop1"/>
</dbReference>
<dbReference type="GO" id="GO:0005655">
    <property type="term" value="C:nucleolar ribonuclease P complex"/>
    <property type="evidence" value="ECO:0007669"/>
    <property type="project" value="InterPro"/>
</dbReference>